<dbReference type="Proteomes" id="UP000011701">
    <property type="component" value="Chromosome"/>
</dbReference>
<dbReference type="PATRIC" id="fig|999434.4.peg.199"/>
<feature type="transmembrane region" description="Helical" evidence="1">
    <location>
        <begin position="37"/>
        <end position="54"/>
    </location>
</feature>
<accession>A0A0F6MTB8</accession>
<sequence>MRVGRAANAGSANVTRTPLWGALLYFNGKFMNRNIKIYIFLLFSLLSLNSKLFATAQASDILIFENEIKELFANPLDHLFLQREEVRNKFGKIFSNYKALISTACWRGYIAKFVIKNDCLYVIDVFITISVSPKDKSEVFDTEKISIFSELFETDIPVVCDFFTGVLTIPQGNMINYIHGGYLSEFEEYILIKVNNGKIIEQGKYNLENYKNKKQQAFERFYGSAKYNESWNSIKNNFEDNIEENYKKEIMKDCEDLYLYDFYEF</sequence>
<reference evidence="2" key="1">
    <citation type="submission" date="2012-01" db="EMBL/GenBank/DDBJ databases">
        <title>The Genome Sequence of Treponema denticola OTK.</title>
        <authorList>
            <consortium name="The Broad Institute Genome Sequencing Platform"/>
            <person name="Earl A."/>
            <person name="Ward D."/>
            <person name="Feldgarden M."/>
            <person name="Gevers D."/>
            <person name="Blanton J.M."/>
            <person name="Fenno C.J."/>
            <person name="Baranova O.V."/>
            <person name="Mathney J."/>
            <person name="Dewhirst F.E."/>
            <person name="Izard J."/>
            <person name="Young S.K."/>
            <person name="Zeng Q."/>
            <person name="Gargeya S."/>
            <person name="Fitzgerald M."/>
            <person name="Haas B."/>
            <person name="Abouelleil A."/>
            <person name="Alvarado L."/>
            <person name="Arachchi H.M."/>
            <person name="Berlin A."/>
            <person name="Chapman S.B."/>
            <person name="Gearin G."/>
            <person name="Goldberg J."/>
            <person name="Griggs A."/>
            <person name="Gujja S."/>
            <person name="Hansen M."/>
            <person name="Heiman D."/>
            <person name="Howarth C."/>
            <person name="Larimer J."/>
            <person name="Lui A."/>
            <person name="MacDonald P.J.P."/>
            <person name="McCowen C."/>
            <person name="Montmayeur A."/>
            <person name="Murphy C."/>
            <person name="Neiman D."/>
            <person name="Pearson M."/>
            <person name="Priest M."/>
            <person name="Roberts A."/>
            <person name="Saif S."/>
            <person name="Shea T."/>
            <person name="Sisk P."/>
            <person name="Stolte C."/>
            <person name="Sykes S."/>
            <person name="Wortman J."/>
            <person name="Nusbaum C."/>
            <person name="Birren B."/>
        </authorList>
    </citation>
    <scope>NUCLEOTIDE SEQUENCE [LARGE SCALE GENOMIC DNA]</scope>
    <source>
        <strain evidence="2">OTK</strain>
    </source>
</reference>
<comment type="caution">
    <text evidence="2">The sequence shown here is derived from an EMBL/GenBank/DDBJ whole genome shotgun (WGS) entry which is preliminary data.</text>
</comment>
<proteinExistence type="predicted"/>
<gene>
    <name evidence="2" type="ORF">HMPREF9723_00189</name>
</gene>
<dbReference type="HOGENOM" id="CLU_1049466_0_0_12"/>
<dbReference type="AlphaFoldDB" id="A0A0F6MTB8"/>
<evidence type="ECO:0000256" key="1">
    <source>
        <dbReference type="SAM" id="Phobius"/>
    </source>
</evidence>
<name>A0A0F6MTB8_TREDN</name>
<dbReference type="EMBL" id="AGDY01000001">
    <property type="protein sequence ID" value="EMB24958.1"/>
    <property type="molecule type" value="Genomic_DNA"/>
</dbReference>
<evidence type="ECO:0000313" key="2">
    <source>
        <dbReference type="EMBL" id="EMB24958.1"/>
    </source>
</evidence>
<protein>
    <submittedName>
        <fullName evidence="2">Uncharacterized protein</fullName>
    </submittedName>
</protein>
<keyword evidence="1" id="KW-0472">Membrane</keyword>
<organism evidence="2">
    <name type="scientific">Treponema denticola OTK</name>
    <dbReference type="NCBI Taxonomy" id="999434"/>
    <lineage>
        <taxon>Bacteria</taxon>
        <taxon>Pseudomonadati</taxon>
        <taxon>Spirochaetota</taxon>
        <taxon>Spirochaetia</taxon>
        <taxon>Spirochaetales</taxon>
        <taxon>Treponemataceae</taxon>
        <taxon>Treponema</taxon>
    </lineage>
</organism>
<keyword evidence="1" id="KW-0812">Transmembrane</keyword>
<keyword evidence="1" id="KW-1133">Transmembrane helix</keyword>